<reference evidence="2 3" key="1">
    <citation type="submission" date="2021-05" db="EMBL/GenBank/DDBJ databases">
        <title>A Polyphasic approach of four new species of the genus Ohtaekwangia: Ohtaekwangia histidinii sp. nov., Ohtaekwangia cretensis sp. nov., Ohtaekwangia indiensis sp. nov., Ohtaekwangia reichenbachii sp. nov. from diverse environment.</title>
        <authorList>
            <person name="Octaviana S."/>
        </authorList>
    </citation>
    <scope>NUCLEOTIDE SEQUENCE [LARGE SCALE GENOMIC DNA]</scope>
    <source>
        <strain evidence="2 3">PWU4</strain>
    </source>
</reference>
<dbReference type="Proteomes" id="UP001319200">
    <property type="component" value="Unassembled WGS sequence"/>
</dbReference>
<dbReference type="PANTHER" id="PTHR43845:SF1">
    <property type="entry name" value="BLR5969 PROTEIN"/>
    <property type="match status" value="1"/>
</dbReference>
<dbReference type="Gene3D" id="3.30.300.30">
    <property type="match status" value="1"/>
</dbReference>
<dbReference type="SUPFAM" id="SSF56801">
    <property type="entry name" value="Acetyl-CoA synthetase-like"/>
    <property type="match status" value="1"/>
</dbReference>
<proteinExistence type="predicted"/>
<dbReference type="InterPro" id="IPR042099">
    <property type="entry name" value="ANL_N_sf"/>
</dbReference>
<evidence type="ECO:0000259" key="1">
    <source>
        <dbReference type="Pfam" id="PF00501"/>
    </source>
</evidence>
<accession>A0AAP2DNN0</accession>
<name>A0AAP2DNN0_9BACT</name>
<dbReference type="EMBL" id="JAHESF010000028">
    <property type="protein sequence ID" value="MBT1699706.1"/>
    <property type="molecule type" value="Genomic_DNA"/>
</dbReference>
<gene>
    <name evidence="2" type="ORF">KK083_22655</name>
</gene>
<sequence>MSIPEIELRSPDEISRFQLEKVKESLRYLSLRSPFYKRLFATHKIEVSGITSWQDFAKLPFTTKDDLQQHNFDFLCVDKSKVVEYTSTSGTMGKAVTVALTEKDLQRLAYNESISFSCADGSSDDLYQLMLTLDRQFMAGIAYYEGIRRLGAGLIRVGPGLPALQWETIERLQPTALVAVPSFIVKLIEYAQAKGIDLNTSSVRKAICIGESLRTDSLELNTIGEKIKQAWNIGLYSTYASTEMQTAFTECGAGRGGHVHPELIHVELLDDAGNPVKDGEAGEVTITTLGIEGMPLLRYRTGDICRLYTEACSCGRNTPRLGPVIGRKQQMIKLKGTTLYPPAIFDIVQQVDHIHDYVVEAFTGKLGTDEVKLYISVIDGQQQNVERSLLSAFQSRLRVVPEIAFTSQKDIEALQQTGGRKLKKFVDRR</sequence>
<dbReference type="PANTHER" id="PTHR43845">
    <property type="entry name" value="BLR5969 PROTEIN"/>
    <property type="match status" value="1"/>
</dbReference>
<dbReference type="RefSeq" id="WP_254167827.1">
    <property type="nucleotide sequence ID" value="NZ_JAHESF010000028.1"/>
</dbReference>
<dbReference type="InterPro" id="IPR045851">
    <property type="entry name" value="AMP-bd_C_sf"/>
</dbReference>
<protein>
    <submittedName>
        <fullName evidence="2">AMP-binding protein</fullName>
    </submittedName>
</protein>
<organism evidence="2 3">
    <name type="scientific">Chryseosolibacter histidini</name>
    <dbReference type="NCBI Taxonomy" id="2782349"/>
    <lineage>
        <taxon>Bacteria</taxon>
        <taxon>Pseudomonadati</taxon>
        <taxon>Bacteroidota</taxon>
        <taxon>Cytophagia</taxon>
        <taxon>Cytophagales</taxon>
        <taxon>Chryseotaleaceae</taxon>
        <taxon>Chryseosolibacter</taxon>
    </lineage>
</organism>
<dbReference type="InterPro" id="IPR000873">
    <property type="entry name" value="AMP-dep_synth/lig_dom"/>
</dbReference>
<evidence type="ECO:0000313" key="3">
    <source>
        <dbReference type="Proteomes" id="UP001319200"/>
    </source>
</evidence>
<dbReference type="Pfam" id="PF00501">
    <property type="entry name" value="AMP-binding"/>
    <property type="match status" value="1"/>
</dbReference>
<evidence type="ECO:0000313" key="2">
    <source>
        <dbReference type="EMBL" id="MBT1699706.1"/>
    </source>
</evidence>
<keyword evidence="3" id="KW-1185">Reference proteome</keyword>
<comment type="caution">
    <text evidence="2">The sequence shown here is derived from an EMBL/GenBank/DDBJ whole genome shotgun (WGS) entry which is preliminary data.</text>
</comment>
<feature type="domain" description="AMP-dependent synthetase/ligase" evidence="1">
    <location>
        <begin position="78"/>
        <end position="287"/>
    </location>
</feature>
<dbReference type="Gene3D" id="3.40.50.12780">
    <property type="entry name" value="N-terminal domain of ligase-like"/>
    <property type="match status" value="1"/>
</dbReference>
<dbReference type="AlphaFoldDB" id="A0AAP2DNN0"/>